<name>A0A8S0V2G7_OLEEU</name>
<comment type="caution">
    <text evidence="2">The sequence shown here is derived from an EMBL/GenBank/DDBJ whole genome shotgun (WGS) entry which is preliminary data.</text>
</comment>
<keyword evidence="1" id="KW-0472">Membrane</keyword>
<evidence type="ECO:0000256" key="1">
    <source>
        <dbReference type="SAM" id="Phobius"/>
    </source>
</evidence>
<keyword evidence="1" id="KW-1133">Transmembrane helix</keyword>
<dbReference type="AlphaFoldDB" id="A0A8S0V2G7"/>
<dbReference type="EMBL" id="CACTIH010009107">
    <property type="protein sequence ID" value="CAA3024413.1"/>
    <property type="molecule type" value="Genomic_DNA"/>
</dbReference>
<sequence>MPITRPSSRSYFMQSSHVYTLWFCFSVVNLLLKTILKAFKNRIISGLFLIPVSLVLSIFLGWHIHLMLQNKTTIEYCEGVRAMPLAEGCHLYTNPYDIGAHENVTSDGVSFRCRVETDSGESYLKQ</sequence>
<feature type="transmembrane region" description="Helical" evidence="1">
    <location>
        <begin position="44"/>
        <end position="64"/>
    </location>
</feature>
<gene>
    <name evidence="2" type="ORF">OLEA9_A088880</name>
</gene>
<evidence type="ECO:0000313" key="2">
    <source>
        <dbReference type="EMBL" id="CAA3024413.1"/>
    </source>
</evidence>
<keyword evidence="3" id="KW-1185">Reference proteome</keyword>
<dbReference type="Proteomes" id="UP000594638">
    <property type="component" value="Unassembled WGS sequence"/>
</dbReference>
<organism evidence="2 3">
    <name type="scientific">Olea europaea subsp. europaea</name>
    <dbReference type="NCBI Taxonomy" id="158383"/>
    <lineage>
        <taxon>Eukaryota</taxon>
        <taxon>Viridiplantae</taxon>
        <taxon>Streptophyta</taxon>
        <taxon>Embryophyta</taxon>
        <taxon>Tracheophyta</taxon>
        <taxon>Spermatophyta</taxon>
        <taxon>Magnoliopsida</taxon>
        <taxon>eudicotyledons</taxon>
        <taxon>Gunneridae</taxon>
        <taxon>Pentapetalae</taxon>
        <taxon>asterids</taxon>
        <taxon>lamiids</taxon>
        <taxon>Lamiales</taxon>
        <taxon>Oleaceae</taxon>
        <taxon>Oleeae</taxon>
        <taxon>Olea</taxon>
    </lineage>
</organism>
<proteinExistence type="predicted"/>
<keyword evidence="1" id="KW-0812">Transmembrane</keyword>
<protein>
    <submittedName>
        <fullName evidence="2">Probable S-acyltransferase 16</fullName>
    </submittedName>
</protein>
<accession>A0A8S0V2G7</accession>
<dbReference type="OrthoDB" id="331948at2759"/>
<evidence type="ECO:0000313" key="3">
    <source>
        <dbReference type="Proteomes" id="UP000594638"/>
    </source>
</evidence>
<dbReference type="Gramene" id="OE9A088880T1">
    <property type="protein sequence ID" value="OE9A088880C1"/>
    <property type="gene ID" value="OE9A088880"/>
</dbReference>
<feature type="transmembrane region" description="Helical" evidence="1">
    <location>
        <begin position="12"/>
        <end position="32"/>
    </location>
</feature>
<reference evidence="2 3" key="1">
    <citation type="submission" date="2019-12" db="EMBL/GenBank/DDBJ databases">
        <authorList>
            <person name="Alioto T."/>
            <person name="Alioto T."/>
            <person name="Gomez Garrido J."/>
        </authorList>
    </citation>
    <scope>NUCLEOTIDE SEQUENCE [LARGE SCALE GENOMIC DNA]</scope>
</reference>